<organism evidence="1 2">
    <name type="scientific">Actinomadura chibensis</name>
    <dbReference type="NCBI Taxonomy" id="392828"/>
    <lineage>
        <taxon>Bacteria</taxon>
        <taxon>Bacillati</taxon>
        <taxon>Actinomycetota</taxon>
        <taxon>Actinomycetes</taxon>
        <taxon>Streptosporangiales</taxon>
        <taxon>Thermomonosporaceae</taxon>
        <taxon>Actinomadura</taxon>
    </lineage>
</organism>
<dbReference type="AlphaFoldDB" id="A0A5D0NWA6"/>
<protein>
    <submittedName>
        <fullName evidence="1">Uncharacterized protein</fullName>
    </submittedName>
</protein>
<reference evidence="1 2" key="1">
    <citation type="submission" date="2019-08" db="EMBL/GenBank/DDBJ databases">
        <title>Actinomadura sp. nov. CYP1-5 isolated from mountain soil.</title>
        <authorList>
            <person name="Songsumanus A."/>
            <person name="Kuncharoen N."/>
            <person name="Kudo T."/>
            <person name="Yuki M."/>
            <person name="Igarashi Y."/>
            <person name="Tanasupawat S."/>
        </authorList>
    </citation>
    <scope>NUCLEOTIDE SEQUENCE [LARGE SCALE GENOMIC DNA]</scope>
    <source>
        <strain evidence="1 2">JCM 14158</strain>
    </source>
</reference>
<evidence type="ECO:0000313" key="2">
    <source>
        <dbReference type="Proteomes" id="UP000323380"/>
    </source>
</evidence>
<keyword evidence="2" id="KW-1185">Reference proteome</keyword>
<dbReference type="Proteomes" id="UP000323380">
    <property type="component" value="Unassembled WGS sequence"/>
</dbReference>
<dbReference type="STRING" id="1220554.GCA_001552135_02176"/>
<dbReference type="RefSeq" id="WP_067888792.1">
    <property type="nucleotide sequence ID" value="NZ_VSFG01000001.1"/>
</dbReference>
<comment type="caution">
    <text evidence="1">The sequence shown here is derived from an EMBL/GenBank/DDBJ whole genome shotgun (WGS) entry which is preliminary data.</text>
</comment>
<accession>A0A5D0NWA6</accession>
<proteinExistence type="predicted"/>
<gene>
    <name evidence="1" type="ORF">FXF69_04355</name>
</gene>
<evidence type="ECO:0000313" key="1">
    <source>
        <dbReference type="EMBL" id="TYB48438.1"/>
    </source>
</evidence>
<sequence length="126" mass="14244">MGVARPKDWVPNRPLQDSRLAWEAARPELARRATPWWTVPLRVLSAGATANALSRSRTRGDTVGDARKISNEASSGRLATFAIPVDVVTDRLSPAERKLLRAEGRLPDWFFDAVEQERRARRKRRS</sequence>
<name>A0A5D0NWA6_9ACTN</name>
<dbReference type="EMBL" id="VSFG01000001">
    <property type="protein sequence ID" value="TYB48438.1"/>
    <property type="molecule type" value="Genomic_DNA"/>
</dbReference>